<reference evidence="1 2" key="1">
    <citation type="submission" date="2018-04" db="EMBL/GenBank/DDBJ databases">
        <title>Genomic Encyclopedia of Type Strains, Phase III (KMG-III): the genomes of soil and plant-associated and newly described type strains.</title>
        <authorList>
            <person name="Whitman W."/>
        </authorList>
    </citation>
    <scope>NUCLEOTIDE SEQUENCE [LARGE SCALE GENOMIC DNA]</scope>
    <source>
        <strain evidence="1 2">KA25</strain>
    </source>
</reference>
<evidence type="ECO:0000313" key="1">
    <source>
        <dbReference type="EMBL" id="PTR05990.1"/>
    </source>
</evidence>
<dbReference type="Proteomes" id="UP000244060">
    <property type="component" value="Unassembled WGS sequence"/>
</dbReference>
<dbReference type="AlphaFoldDB" id="A0A2T5JIW4"/>
<dbReference type="OrthoDB" id="7872500at2"/>
<name>A0A2T5JIW4_9RHOB</name>
<gene>
    <name evidence="1" type="ORF">C8J28_1543</name>
</gene>
<organism evidence="1 2">
    <name type="scientific">Cereibacter azotoformans</name>
    <dbReference type="NCBI Taxonomy" id="43057"/>
    <lineage>
        <taxon>Bacteria</taxon>
        <taxon>Pseudomonadati</taxon>
        <taxon>Pseudomonadota</taxon>
        <taxon>Alphaproteobacteria</taxon>
        <taxon>Rhodobacterales</taxon>
        <taxon>Paracoccaceae</taxon>
        <taxon>Cereibacter</taxon>
    </lineage>
</organism>
<proteinExistence type="predicted"/>
<evidence type="ECO:0000313" key="2">
    <source>
        <dbReference type="Proteomes" id="UP000244060"/>
    </source>
</evidence>
<dbReference type="EMBL" id="QAOT01000054">
    <property type="protein sequence ID" value="PTR05990.1"/>
    <property type="molecule type" value="Genomic_DNA"/>
</dbReference>
<accession>A0A2T5JIW4</accession>
<comment type="caution">
    <text evidence="1">The sequence shown here is derived from an EMBL/GenBank/DDBJ whole genome shotgun (WGS) entry which is preliminary data.</text>
</comment>
<dbReference type="RefSeq" id="WP_108222786.1">
    <property type="nucleotide sequence ID" value="NZ_CP090021.1"/>
</dbReference>
<protein>
    <submittedName>
        <fullName evidence="1">Uncharacterized protein</fullName>
    </submittedName>
</protein>
<sequence>MSVIKTERNHVYAYEPLPEDSFVLTYLRGPTERHLLSTRGIDAYQAAVDWAVGIADQMAHPLVLVPITFAEYAAANSERMESWLAQLDDQQRGRLRREAVAAMLEVMRDCPDPEVRADAMNVLKTMKVI</sequence>
<keyword evidence="2" id="KW-1185">Reference proteome</keyword>